<name>A0A1G6XES7_NIADE</name>
<dbReference type="Proteomes" id="UP000198757">
    <property type="component" value="Unassembled WGS sequence"/>
</dbReference>
<evidence type="ECO:0000313" key="3">
    <source>
        <dbReference type="Proteomes" id="UP000198757"/>
    </source>
</evidence>
<dbReference type="STRING" id="1285928.SAMN04487894_11351"/>
<dbReference type="OrthoDB" id="1345370at2"/>
<keyword evidence="1" id="KW-0472">Membrane</keyword>
<proteinExistence type="predicted"/>
<protein>
    <recommendedName>
        <fullName evidence="4">FecR family protein</fullName>
    </recommendedName>
</protein>
<evidence type="ECO:0000256" key="1">
    <source>
        <dbReference type="SAM" id="Phobius"/>
    </source>
</evidence>
<dbReference type="AlphaFoldDB" id="A0A1G6XES7"/>
<sequence>MKVNADLLKRYHLNTCTPEEEQAVNEWLFNNETDPLILHSQERAQSARDDMWNEIASILPEADTTEPPVQPAPKRSATVYAFWRGAVAATLLLALLGAAYMYLRPAADPEQGLQAFQNNSDSRVSHISAQTYNLAVGPETTALVDAQSGAIDLSGSILISPKKDMELHFEGSTQTIRLKKAQTYIILNSKSGNLGLIVVNEKNLINLPPGIQKKIIHQFGI</sequence>
<dbReference type="EMBL" id="FMZO01000013">
    <property type="protein sequence ID" value="SDD76698.1"/>
    <property type="molecule type" value="Genomic_DNA"/>
</dbReference>
<reference evidence="3" key="1">
    <citation type="submission" date="2016-10" db="EMBL/GenBank/DDBJ databases">
        <authorList>
            <person name="Varghese N."/>
            <person name="Submissions S."/>
        </authorList>
    </citation>
    <scope>NUCLEOTIDE SEQUENCE [LARGE SCALE GENOMIC DNA]</scope>
    <source>
        <strain evidence="3">DSM 25811 / CCM 8410 / LMG 26954 / E90</strain>
    </source>
</reference>
<dbReference type="RefSeq" id="WP_090391895.1">
    <property type="nucleotide sequence ID" value="NZ_FMZO01000013.1"/>
</dbReference>
<evidence type="ECO:0008006" key="4">
    <source>
        <dbReference type="Google" id="ProtNLM"/>
    </source>
</evidence>
<keyword evidence="1" id="KW-1133">Transmembrane helix</keyword>
<feature type="transmembrane region" description="Helical" evidence="1">
    <location>
        <begin position="81"/>
        <end position="103"/>
    </location>
</feature>
<keyword evidence="3" id="KW-1185">Reference proteome</keyword>
<accession>A0A1G6XES7</accession>
<evidence type="ECO:0000313" key="2">
    <source>
        <dbReference type="EMBL" id="SDD76698.1"/>
    </source>
</evidence>
<organism evidence="2 3">
    <name type="scientific">Niabella drilacis (strain DSM 25811 / CCM 8410 / CCUG 62505 / LMG 26954 / E90)</name>
    <dbReference type="NCBI Taxonomy" id="1285928"/>
    <lineage>
        <taxon>Bacteria</taxon>
        <taxon>Pseudomonadati</taxon>
        <taxon>Bacteroidota</taxon>
        <taxon>Chitinophagia</taxon>
        <taxon>Chitinophagales</taxon>
        <taxon>Chitinophagaceae</taxon>
        <taxon>Niabella</taxon>
    </lineage>
</organism>
<gene>
    <name evidence="2" type="ORF">SAMN04487894_11351</name>
</gene>
<keyword evidence="1" id="KW-0812">Transmembrane</keyword>